<dbReference type="Pfam" id="PF10384">
    <property type="entry name" value="Scm3"/>
    <property type="match status" value="1"/>
</dbReference>
<feature type="region of interest" description="Disordered" evidence="1">
    <location>
        <begin position="281"/>
        <end position="301"/>
    </location>
</feature>
<dbReference type="EMBL" id="JAZGQO010000011">
    <property type="protein sequence ID" value="KAK6173236.1"/>
    <property type="molecule type" value="Genomic_DNA"/>
</dbReference>
<dbReference type="GO" id="GO:0042393">
    <property type="term" value="F:histone binding"/>
    <property type="evidence" value="ECO:0007669"/>
    <property type="project" value="InterPro"/>
</dbReference>
<reference evidence="2 3" key="1">
    <citation type="submission" date="2024-01" db="EMBL/GenBank/DDBJ databases">
        <title>The genome of the rayed Mediterranean limpet Patella caerulea (Linnaeus, 1758).</title>
        <authorList>
            <person name="Anh-Thu Weber A."/>
            <person name="Halstead-Nussloch G."/>
        </authorList>
    </citation>
    <scope>NUCLEOTIDE SEQUENCE [LARGE SCALE GENOMIC DNA]</scope>
    <source>
        <strain evidence="2">AATW-2023a</strain>
        <tissue evidence="2">Whole specimen</tissue>
    </source>
</reference>
<name>A0AAN8J965_PATCE</name>
<organism evidence="2 3">
    <name type="scientific">Patella caerulea</name>
    <name type="common">Rayed Mediterranean limpet</name>
    <dbReference type="NCBI Taxonomy" id="87958"/>
    <lineage>
        <taxon>Eukaryota</taxon>
        <taxon>Metazoa</taxon>
        <taxon>Spiralia</taxon>
        <taxon>Lophotrochozoa</taxon>
        <taxon>Mollusca</taxon>
        <taxon>Gastropoda</taxon>
        <taxon>Patellogastropoda</taxon>
        <taxon>Patelloidea</taxon>
        <taxon>Patellidae</taxon>
        <taxon>Patella</taxon>
    </lineage>
</organism>
<dbReference type="InterPro" id="IPR018465">
    <property type="entry name" value="Scm3/HJURP"/>
</dbReference>
<feature type="compositionally biased region" description="Polar residues" evidence="1">
    <location>
        <begin position="986"/>
        <end position="1016"/>
    </location>
</feature>
<feature type="region of interest" description="Disordered" evidence="1">
    <location>
        <begin position="673"/>
        <end position="709"/>
    </location>
</feature>
<sequence length="1216" mass="135768">MAGYSIDKILLEARDSARRSKTNFDAIIEKYNKEFEDDDVIDIYKQRICSDRGFVRSKKRTFGTSRLATTKRLEERLAGGYNSGDETGYSQPSVLHPEVKIEPINETDPEIWKDLVESFVHDPGNEPSDAETISSSSSSSSRITDDEADGSSSDDEEGGVYSPIFIPAKSQDRQFFGTETNLNSGWYSLKKSNNYQPPQSTLPEIPVQSNVKVVCPSKAFVPAIPVKRIVPCHVSSTSCDVNASFTGGYDEVVNVQPVVMLEPLAVPSKSVNLVASSVPRRSNDLRFPSNNLPNDKTIHLCDGESEDNHVVISDNSSHSSLMNLTSANPSSQNSTNEKEETHSNNPRDDNNSESVNHVGMDIPTPRRRLRARKPKKDNPRVRKLSNDDLREIFLSKDPNIVEKFLPPSESVVSKDTNSQKSGSRHLEAQANIRLTSASAIGDIFNELKKCQNPNPPDIVTSSESRQNKYCSQRQTQELVNNRGPMTPVNGGPQQKKSTPSHLNKTFVVSMHRNDSLEGIKDGMASRQTKSAIPLSHLDMSPPSCIASIRLSDPHEKNYQRTKPSVRSVTPKRNDSYMFEEQRNNQLPNQQMLDCRVQGQTRSSVPPQPIENTRFESSKMQYTRDTHTGNMYDTALTPDDTTIPCCHSNIYQSAPPLTSENLKIFNTINTVKSDLSSGHPRQITRRVNSNRESDQDENQTQCTFSNSVHSVPSKIKLRSQSMSSVPKNRQPNENCATKKLDEFEKMYQMLLSKPNPKPQMHLITNMSDDHAMECSSSGNIVDQTWDCPNNGYNRDDRDVTITHKEKVSTQCYSVHSHIKTKVLGKENSNSAKSTVKTCNQTNNCQRENPRKISELIQPVTTTCTSKTNISPAKVSVLNQILSMKSNSRNAETLKKRNSENLITKCSDTFDTRGSETLTTRNSETLSSRNSETLSSRNSETFSSRNSETLSTVCSVTLNTRNSETLSSRNSETLSSRNSKTSSTRNLQTLSMRNTQTFNTTNASIGTGSCSSDDNNSYQIPVQRNVRKNNNNNACTMNKSISSPKRRLSLSFDLEGKETTQNSFNSTPQNNLNSSPSKERRVSSPFKENKDHSQTPKCVVQDGFIIPQAFNIIKPPGKCKEKILIQNRRRSSKSLESTEPKHLPNSSIYDWKSDSSVNESRSVIFGTRNCDNVKAPLHTSTPVKKHIPGFRTNILNDSLSTICSEIPNQEISIFMPNS</sequence>
<proteinExistence type="predicted"/>
<comment type="caution">
    <text evidence="2">The sequence shown here is derived from an EMBL/GenBank/DDBJ whole genome shotgun (WGS) entry which is preliminary data.</text>
</comment>
<feature type="region of interest" description="Disordered" evidence="1">
    <location>
        <begin position="120"/>
        <end position="162"/>
    </location>
</feature>
<feature type="region of interest" description="Disordered" evidence="1">
    <location>
        <begin position="480"/>
        <end position="499"/>
    </location>
</feature>
<feature type="compositionally biased region" description="Polar residues" evidence="1">
    <location>
        <begin position="1057"/>
        <end position="1074"/>
    </location>
</feature>
<feature type="region of interest" description="Disordered" evidence="1">
    <location>
        <begin position="909"/>
        <end position="944"/>
    </location>
</feature>
<feature type="compositionally biased region" description="Polar residues" evidence="1">
    <location>
        <begin position="319"/>
        <end position="335"/>
    </location>
</feature>
<dbReference type="GO" id="GO:0005634">
    <property type="term" value="C:nucleus"/>
    <property type="evidence" value="ECO:0007669"/>
    <property type="project" value="InterPro"/>
</dbReference>
<feature type="compositionally biased region" description="Polar residues" evidence="1">
    <location>
        <begin position="959"/>
        <end position="968"/>
    </location>
</feature>
<feature type="region of interest" description="Disordered" evidence="1">
    <location>
        <begin position="959"/>
        <end position="1016"/>
    </location>
</feature>
<keyword evidence="3" id="KW-1185">Reference proteome</keyword>
<feature type="compositionally biased region" description="Basic and acidic residues" evidence="1">
    <location>
        <begin position="336"/>
        <end position="350"/>
    </location>
</feature>
<evidence type="ECO:0000313" key="3">
    <source>
        <dbReference type="Proteomes" id="UP001347796"/>
    </source>
</evidence>
<feature type="region of interest" description="Disordered" evidence="1">
    <location>
        <begin position="1055"/>
        <end position="1093"/>
    </location>
</feature>
<feature type="compositionally biased region" description="Basic and acidic residues" evidence="1">
    <location>
        <begin position="1075"/>
        <end position="1092"/>
    </location>
</feature>
<gene>
    <name evidence="2" type="ORF">SNE40_016725</name>
</gene>
<protein>
    <submittedName>
        <fullName evidence="2">Uncharacterized protein</fullName>
    </submittedName>
</protein>
<feature type="compositionally biased region" description="Polar residues" evidence="1">
    <location>
        <begin position="84"/>
        <end position="93"/>
    </location>
</feature>
<feature type="region of interest" description="Disordered" evidence="1">
    <location>
        <begin position="319"/>
        <end position="384"/>
    </location>
</feature>
<feature type="compositionally biased region" description="Low complexity" evidence="1">
    <location>
        <begin position="969"/>
        <end position="985"/>
    </location>
</feature>
<dbReference type="AlphaFoldDB" id="A0AAN8J965"/>
<feature type="compositionally biased region" description="Acidic residues" evidence="1">
    <location>
        <begin position="146"/>
        <end position="158"/>
    </location>
</feature>
<feature type="region of interest" description="Disordered" evidence="1">
    <location>
        <begin position="77"/>
        <end position="96"/>
    </location>
</feature>
<evidence type="ECO:0000256" key="1">
    <source>
        <dbReference type="SAM" id="MobiDB-lite"/>
    </source>
</evidence>
<feature type="compositionally biased region" description="Polar residues" evidence="1">
    <location>
        <begin position="913"/>
        <end position="944"/>
    </location>
</feature>
<feature type="compositionally biased region" description="Polar residues" evidence="1">
    <location>
        <begin position="697"/>
        <end position="709"/>
    </location>
</feature>
<dbReference type="Proteomes" id="UP001347796">
    <property type="component" value="Unassembled WGS sequence"/>
</dbReference>
<feature type="compositionally biased region" description="Basic residues" evidence="1">
    <location>
        <begin position="365"/>
        <end position="375"/>
    </location>
</feature>
<evidence type="ECO:0000313" key="2">
    <source>
        <dbReference type="EMBL" id="KAK6173236.1"/>
    </source>
</evidence>
<accession>A0AAN8J965</accession>